<dbReference type="GO" id="GO:0008083">
    <property type="term" value="F:growth factor activity"/>
    <property type="evidence" value="ECO:0007669"/>
    <property type="project" value="UniProtKB-KW"/>
</dbReference>
<dbReference type="AlphaFoldDB" id="A0A9D2Z2J1"/>
<protein>
    <submittedName>
        <fullName evidence="6">Vascular endothelial growth factor A-like</fullName>
    </submittedName>
</protein>
<dbReference type="InterPro" id="IPR029034">
    <property type="entry name" value="Cystine-knot_cytokine"/>
</dbReference>
<feature type="domain" description="Platelet-derived growth factor (PDGF) family profile" evidence="5">
    <location>
        <begin position="52"/>
        <end position="119"/>
    </location>
</feature>
<dbReference type="GO" id="GO:0002040">
    <property type="term" value="P:sprouting angiogenesis"/>
    <property type="evidence" value="ECO:0007669"/>
    <property type="project" value="TreeGrafter"/>
</dbReference>
<feature type="signal peptide" evidence="4">
    <location>
        <begin position="1"/>
        <end position="38"/>
    </location>
</feature>
<keyword evidence="1 3" id="KW-0339">Growth factor</keyword>
<dbReference type="GO" id="GO:0060754">
    <property type="term" value="P:positive regulation of mast cell chemotaxis"/>
    <property type="evidence" value="ECO:0007669"/>
    <property type="project" value="TreeGrafter"/>
</dbReference>
<dbReference type="Proteomes" id="UP000822369">
    <property type="component" value="Chromosome 1"/>
</dbReference>
<dbReference type="PANTHER" id="PTHR12025:SF12">
    <property type="entry name" value="VASCULAR ENDOTHELIAL GROWTH FACTOR B"/>
    <property type="match status" value="1"/>
</dbReference>
<dbReference type="GO" id="GO:0005172">
    <property type="term" value="F:vascular endothelial growth factor receptor binding"/>
    <property type="evidence" value="ECO:0007669"/>
    <property type="project" value="TreeGrafter"/>
</dbReference>
<evidence type="ECO:0000313" key="6">
    <source>
        <dbReference type="EMBL" id="KAF7231275.1"/>
    </source>
</evidence>
<dbReference type="GO" id="GO:0048010">
    <property type="term" value="P:vascular endothelial growth factor receptor signaling pathway"/>
    <property type="evidence" value="ECO:0007669"/>
    <property type="project" value="TreeGrafter"/>
</dbReference>
<dbReference type="PROSITE" id="PS50278">
    <property type="entry name" value="PDGF_2"/>
    <property type="match status" value="1"/>
</dbReference>
<dbReference type="EMBL" id="JAAVVJ010000001">
    <property type="protein sequence ID" value="KAF7231275.1"/>
    <property type="molecule type" value="Genomic_DNA"/>
</dbReference>
<dbReference type="KEGG" id="nfu:107378093"/>
<dbReference type="SMART" id="SM00141">
    <property type="entry name" value="PDGF"/>
    <property type="match status" value="1"/>
</dbReference>
<dbReference type="GO" id="GO:0042056">
    <property type="term" value="F:chemoattractant activity"/>
    <property type="evidence" value="ECO:0007669"/>
    <property type="project" value="TreeGrafter"/>
</dbReference>
<dbReference type="GO" id="GO:0001938">
    <property type="term" value="P:positive regulation of endothelial cell proliferation"/>
    <property type="evidence" value="ECO:0007669"/>
    <property type="project" value="TreeGrafter"/>
</dbReference>
<dbReference type="SUPFAM" id="SSF57501">
    <property type="entry name" value="Cystine-knot cytokines"/>
    <property type="match status" value="1"/>
</dbReference>
<evidence type="ECO:0000313" key="7">
    <source>
        <dbReference type="Proteomes" id="UP000822369"/>
    </source>
</evidence>
<name>A0A9D2Z2J1_NOTFU</name>
<dbReference type="GO" id="GO:0045766">
    <property type="term" value="P:positive regulation of angiogenesis"/>
    <property type="evidence" value="ECO:0007669"/>
    <property type="project" value="TreeGrafter"/>
</dbReference>
<accession>A0A9D2Z2J1</accession>
<evidence type="ECO:0000256" key="2">
    <source>
        <dbReference type="ARBA" id="ARBA00023157"/>
    </source>
</evidence>
<keyword evidence="4" id="KW-0732">Signal</keyword>
<dbReference type="InterPro" id="IPR050507">
    <property type="entry name" value="PDGF/VEGF_growth_factor"/>
</dbReference>
<dbReference type="GO" id="GO:0016020">
    <property type="term" value="C:membrane"/>
    <property type="evidence" value="ECO:0007669"/>
    <property type="project" value="InterPro"/>
</dbReference>
<evidence type="ECO:0000256" key="3">
    <source>
        <dbReference type="RuleBase" id="RU003818"/>
    </source>
</evidence>
<dbReference type="PANTHER" id="PTHR12025">
    <property type="entry name" value="VASCULAR ENDOTHELIAL GROWTH FACTOR"/>
    <property type="match status" value="1"/>
</dbReference>
<organism evidence="6 7">
    <name type="scientific">Nothobranchius furzeri</name>
    <name type="common">Turquoise killifish</name>
    <dbReference type="NCBI Taxonomy" id="105023"/>
    <lineage>
        <taxon>Eukaryota</taxon>
        <taxon>Metazoa</taxon>
        <taxon>Chordata</taxon>
        <taxon>Craniata</taxon>
        <taxon>Vertebrata</taxon>
        <taxon>Euteleostomi</taxon>
        <taxon>Actinopterygii</taxon>
        <taxon>Neopterygii</taxon>
        <taxon>Teleostei</taxon>
        <taxon>Neoteleostei</taxon>
        <taxon>Acanthomorphata</taxon>
        <taxon>Ovalentaria</taxon>
        <taxon>Atherinomorphae</taxon>
        <taxon>Cyprinodontiformes</taxon>
        <taxon>Nothobranchiidae</taxon>
        <taxon>Nothobranchius</taxon>
    </lineage>
</organism>
<feature type="chain" id="PRO_5038526417" evidence="4">
    <location>
        <begin position="39"/>
        <end position="119"/>
    </location>
</feature>
<evidence type="ECO:0000256" key="4">
    <source>
        <dbReference type="SAM" id="SignalP"/>
    </source>
</evidence>
<sequence>MLYLVSGAHRRNLILGRMGKLFRTAWLLLVLMLELVPAQVTHTLIPEDGQIKAVGFLEVLARSSCQPMDQLVGLEQEFPWEVEYLYRPSSVLVRRCSGCCGDEGCECRPITERNITLNV</sequence>
<keyword evidence="2" id="KW-1015">Disulfide bond</keyword>
<gene>
    <name evidence="6" type="ORF">G4P62_004645</name>
</gene>
<dbReference type="GO" id="GO:0038084">
    <property type="term" value="P:vascular endothelial growth factor signaling pathway"/>
    <property type="evidence" value="ECO:0007669"/>
    <property type="project" value="TreeGrafter"/>
</dbReference>
<dbReference type="Gene3D" id="2.10.90.10">
    <property type="entry name" value="Cystine-knot cytokines"/>
    <property type="match status" value="1"/>
</dbReference>
<proteinExistence type="inferred from homology"/>
<dbReference type="GO" id="GO:0001666">
    <property type="term" value="P:response to hypoxia"/>
    <property type="evidence" value="ECO:0007669"/>
    <property type="project" value="TreeGrafter"/>
</dbReference>
<comment type="similarity">
    <text evidence="3">Belongs to the PDGF/VEGF growth factor family.</text>
</comment>
<evidence type="ECO:0000259" key="5">
    <source>
        <dbReference type="PROSITE" id="PS50278"/>
    </source>
</evidence>
<dbReference type="GO" id="GO:0005615">
    <property type="term" value="C:extracellular space"/>
    <property type="evidence" value="ECO:0007669"/>
    <property type="project" value="TreeGrafter"/>
</dbReference>
<reference evidence="6" key="1">
    <citation type="submission" date="2020-03" db="EMBL/GenBank/DDBJ databases">
        <title>Intra-Species Differences in Population Size shape Life History and Genome Evolution.</title>
        <authorList>
            <person name="Willemsen D."/>
            <person name="Cui R."/>
            <person name="Valenzano D.R."/>
        </authorList>
    </citation>
    <scope>NUCLEOTIDE SEQUENCE</scope>
    <source>
        <strain evidence="6">GRZ</strain>
        <tissue evidence="6">Whole</tissue>
    </source>
</reference>
<evidence type="ECO:0000256" key="1">
    <source>
        <dbReference type="ARBA" id="ARBA00023030"/>
    </source>
</evidence>
<comment type="caution">
    <text evidence="6">The sequence shown here is derived from an EMBL/GenBank/DDBJ whole genome shotgun (WGS) entry which is preliminary data.</text>
</comment>
<dbReference type="Pfam" id="PF00341">
    <property type="entry name" value="PDGF"/>
    <property type="match status" value="1"/>
</dbReference>
<dbReference type="GO" id="GO:0050930">
    <property type="term" value="P:induction of positive chemotaxis"/>
    <property type="evidence" value="ECO:0007669"/>
    <property type="project" value="TreeGrafter"/>
</dbReference>
<dbReference type="InterPro" id="IPR000072">
    <property type="entry name" value="PDGF/VEGF_dom"/>
</dbReference>